<accession>A0A6P6RRN4</accession>
<keyword evidence="2" id="KW-0963">Cytoplasm</keyword>
<dbReference type="Gene3D" id="2.30.130.10">
    <property type="entry name" value="PUA domain"/>
    <property type="match status" value="1"/>
</dbReference>
<dbReference type="Pfam" id="PF17785">
    <property type="entry name" value="PUA_3"/>
    <property type="match status" value="1"/>
</dbReference>
<keyword evidence="5" id="KW-0949">S-adenosyl-L-methionine</keyword>
<keyword evidence="8" id="KW-1185">Reference proteome</keyword>
<organism evidence="8 9">
    <name type="scientific">Cyclospora cayetanensis</name>
    <dbReference type="NCBI Taxonomy" id="88456"/>
    <lineage>
        <taxon>Eukaryota</taxon>
        <taxon>Sar</taxon>
        <taxon>Alveolata</taxon>
        <taxon>Apicomplexa</taxon>
        <taxon>Conoidasida</taxon>
        <taxon>Coccidia</taxon>
        <taxon>Eucoccidiorida</taxon>
        <taxon>Eimeriorina</taxon>
        <taxon>Eimeriidae</taxon>
        <taxon>Cyclospora</taxon>
    </lineage>
</organism>
<reference evidence="9" key="1">
    <citation type="submission" date="2025-08" db="UniProtKB">
        <authorList>
            <consortium name="RefSeq"/>
        </authorList>
    </citation>
    <scope>IDENTIFICATION</scope>
</reference>
<dbReference type="InterPro" id="IPR015947">
    <property type="entry name" value="PUA-like_sf"/>
</dbReference>
<sequence>MVGREQEIPGKGGLEASFSCKKQDCLARAAQKQPTAVDVQLAERGSRTHAWSSPRSLHALPRYVHAAAAATGGTAAHTRERGSRAEEIQRADTNNQGTVREEANSDTFLAAALSSNKCIVLRSPSETPGGPSRRHLIRLGHPWIYDYEIKNIGAFTKQQTGEMLPVYDSNGEYIGSGILSRQASVAVRMLTKGIKGQSRINGSRGFVGEPPVDALVTGRFVAALQRRGPSAEVSQHAVDSSNYNDKTSGESAWRAVDGEADGVPGVEVDVYGKAAVLRLHSQSMRRFIPAFIRLLKQQLCLDTLCIQTLESKKEKLAQGGAEYRSELLEGSDPVVWIVVGDSPSARLPVHLFLPPYASFSSQSLHLLPILRRHVAGGAFLAVDGCMRGVGISCLRALGGSIESEGEAGGQGGAESLVLVETSETTNGLNEKAVAANRVMDAVNCIYTEDVVKELYSMRASSLRFRGVYIHLRPKIRFTASERGGQFGRWFRPSLRGIESQWAAAAALVEPGGLLTASLLLPTYLNSWALRSLCRAAEAAGRSAALVYINAANANAR</sequence>
<dbReference type="GO" id="GO:0003723">
    <property type="term" value="F:RNA binding"/>
    <property type="evidence" value="ECO:0007669"/>
    <property type="project" value="InterPro"/>
</dbReference>
<protein>
    <submittedName>
        <fullName evidence="9">Uncharacterized protein LOC34622397</fullName>
    </submittedName>
</protein>
<dbReference type="AlphaFoldDB" id="A0A6P6RRN4"/>
<dbReference type="GeneID" id="34622397"/>
<keyword evidence="3" id="KW-0489">Methyltransferase</keyword>
<comment type="subcellular location">
    <subcellularLocation>
        <location evidence="1">Cytoplasm</location>
    </subcellularLocation>
</comment>
<dbReference type="Proteomes" id="UP000515125">
    <property type="component" value="Unplaced"/>
</dbReference>
<name>A0A6P6RRN4_9EIME</name>
<feature type="region of interest" description="Disordered" evidence="6">
    <location>
        <begin position="72"/>
        <end position="100"/>
    </location>
</feature>
<dbReference type="PANTHER" id="PTHR42873">
    <property type="entry name" value="RIBOSOMAL RNA LARGE SUBUNIT METHYLTRANSFERASE"/>
    <property type="match status" value="1"/>
</dbReference>
<evidence type="ECO:0000256" key="1">
    <source>
        <dbReference type="ARBA" id="ARBA00004496"/>
    </source>
</evidence>
<evidence type="ECO:0000256" key="3">
    <source>
        <dbReference type="ARBA" id="ARBA00022603"/>
    </source>
</evidence>
<feature type="compositionally biased region" description="Basic and acidic residues" evidence="6">
    <location>
        <begin position="77"/>
        <end position="90"/>
    </location>
</feature>
<dbReference type="OrthoDB" id="348325at2759"/>
<evidence type="ECO:0000256" key="2">
    <source>
        <dbReference type="ARBA" id="ARBA00022490"/>
    </source>
</evidence>
<keyword evidence="4" id="KW-0808">Transferase</keyword>
<evidence type="ECO:0000256" key="4">
    <source>
        <dbReference type="ARBA" id="ARBA00022679"/>
    </source>
</evidence>
<dbReference type="RefSeq" id="XP_026190197.1">
    <property type="nucleotide sequence ID" value="XM_026334412.1"/>
</dbReference>
<dbReference type="Gene3D" id="3.30.750.80">
    <property type="entry name" value="RNA methyltransferase domain (HRMD) like"/>
    <property type="match status" value="1"/>
</dbReference>
<gene>
    <name evidence="9" type="primary">LOC34622397</name>
</gene>
<proteinExistence type="predicted"/>
<dbReference type="InterPro" id="IPR036974">
    <property type="entry name" value="PUA_sf"/>
</dbReference>
<evidence type="ECO:0000313" key="8">
    <source>
        <dbReference type="Proteomes" id="UP000515125"/>
    </source>
</evidence>
<dbReference type="SUPFAM" id="SSF88697">
    <property type="entry name" value="PUA domain-like"/>
    <property type="match status" value="1"/>
</dbReference>
<dbReference type="InterPro" id="IPR041532">
    <property type="entry name" value="RlmI-like_PUA"/>
</dbReference>
<evidence type="ECO:0000259" key="7">
    <source>
        <dbReference type="Pfam" id="PF17785"/>
    </source>
</evidence>
<evidence type="ECO:0000256" key="6">
    <source>
        <dbReference type="SAM" id="MobiDB-lite"/>
    </source>
</evidence>
<evidence type="ECO:0000313" key="9">
    <source>
        <dbReference type="RefSeq" id="XP_026190197.1"/>
    </source>
</evidence>
<feature type="domain" description="RlmI-like PUA" evidence="7">
    <location>
        <begin position="136"/>
        <end position="192"/>
    </location>
</feature>
<dbReference type="PANTHER" id="PTHR42873:SF1">
    <property type="entry name" value="S-ADENOSYLMETHIONINE-DEPENDENT METHYLTRANSFERASE DOMAIN-CONTAINING PROTEIN"/>
    <property type="match status" value="1"/>
</dbReference>
<evidence type="ECO:0000256" key="5">
    <source>
        <dbReference type="ARBA" id="ARBA00022691"/>
    </source>
</evidence>